<dbReference type="GO" id="GO:0005524">
    <property type="term" value="F:ATP binding"/>
    <property type="evidence" value="ECO:0007669"/>
    <property type="project" value="UniProtKB-KW"/>
</dbReference>
<protein>
    <recommendedName>
        <fullName evidence="11">NB-ARC domain-containing protein</fullName>
    </recommendedName>
</protein>
<dbReference type="Gene3D" id="3.40.50.300">
    <property type="entry name" value="P-loop containing nucleotide triphosphate hydrolases"/>
    <property type="match status" value="1"/>
</dbReference>
<keyword evidence="3" id="KW-0611">Plant defense</keyword>
<proteinExistence type="inferred from homology"/>
<feature type="coiled-coil region" evidence="5">
    <location>
        <begin position="983"/>
        <end position="1084"/>
    </location>
</feature>
<dbReference type="PANTHER" id="PTHR33463:SF198">
    <property type="entry name" value="RPP4C3"/>
    <property type="match status" value="1"/>
</dbReference>
<keyword evidence="4" id="KW-0067">ATP-binding</keyword>
<accession>A0AAN9JVI1</accession>
<dbReference type="SUPFAM" id="SSF52540">
    <property type="entry name" value="P-loop containing nucleoside triphosphate hydrolases"/>
    <property type="match status" value="1"/>
</dbReference>
<evidence type="ECO:0000313" key="10">
    <source>
        <dbReference type="Proteomes" id="UP001367508"/>
    </source>
</evidence>
<dbReference type="GO" id="GO:0043531">
    <property type="term" value="F:ADP binding"/>
    <property type="evidence" value="ECO:0007669"/>
    <property type="project" value="InterPro"/>
</dbReference>
<feature type="domain" description="NB-ARC" evidence="7">
    <location>
        <begin position="126"/>
        <end position="294"/>
    </location>
</feature>
<evidence type="ECO:0000259" key="8">
    <source>
        <dbReference type="Pfam" id="PF23247"/>
    </source>
</evidence>
<feature type="region of interest" description="Disordered" evidence="6">
    <location>
        <begin position="1129"/>
        <end position="1152"/>
    </location>
</feature>
<feature type="coiled-coil region" evidence="5">
    <location>
        <begin position="13"/>
        <end position="40"/>
    </location>
</feature>
<dbReference type="InterPro" id="IPR027417">
    <property type="entry name" value="P-loop_NTPase"/>
</dbReference>
<keyword evidence="10" id="KW-1185">Reference proteome</keyword>
<dbReference type="PANTHER" id="PTHR33463">
    <property type="entry name" value="NB-ARC DOMAIN-CONTAINING PROTEIN-RELATED"/>
    <property type="match status" value="1"/>
</dbReference>
<comment type="caution">
    <text evidence="9">The sequence shown here is derived from an EMBL/GenBank/DDBJ whole genome shotgun (WGS) entry which is preliminary data.</text>
</comment>
<dbReference type="Pfam" id="PF00931">
    <property type="entry name" value="NB-ARC"/>
    <property type="match status" value="1"/>
</dbReference>
<dbReference type="EMBL" id="JAYMYQ010000011">
    <property type="protein sequence ID" value="KAK7305096.1"/>
    <property type="molecule type" value="Genomic_DNA"/>
</dbReference>
<sequence length="1205" mass="139122">MKVAGAARQLVNLTSYKRILEKLTNEVNNLQGRRQRVQENLTWDSEEFETQTDWLKRVDEIIAKINALLIYYEGKGTCTRFLWWYKVGEPARKMLINISQLYEEGKFYQTAKPAEGYKGPKSRIDTINDIMVALNDTAIQIVGVWGLGGGGTTSLAEQVRQQAKEQGLLNVVIIITITRKPNVEEVQEEIAVALGLQFHGEKPQVRRNRLRQRIKKENNILLIVNDIWGKLNPQEFDLEEVGVPLSDENKVCKLLVTSGNLDFLQNMKGSSKVFQIEMLLENEAFSLFEEIVGESVPQDWYASSMVGEIVKSCAGSPPLIFAIAMTLRNKDLDAWQDALVQLKENVSPIKLCFNSLEDEELKYLFLLLTIRGRSTINKNNIYTDMWSGLFKNLDTLESTRNRCDSLISDLIACGLLVEDKKEWVKIDDLIWQSAYSIAQSSLKASIIFEGWPPEDWLRSMRFCNMTIMSGLQVRERLQCPELQEIILNTNTSSMQIPDSFFEESQLLKVLVLNKFDCSKLPSSLSLLNHLEALSMYNCKLEDVTMIGDLANLRMLVFLGSTIHRLPKQIGKLQKLLLLDLTDTYLQVIPPNVLSNLTSLEEIYLRNSFCNWKVERSNNENNNASLKELTTLHHLVCVKELCVPDPQAWPMDLFFEKLKSYTILIGDRWGQTHDGDHRLKTLKLKLDRRFHLEDGIKQMMKNVDVLYLDELNGVQNVSDLDSNGFPHLRSLVVKYNAEVKCVAKMSGHVLDTFPNLDSMSLYNLTNFEYICHGPLIGKSFFNVRVIKIQECNGMKYLFSTSMFKGLPHLADMEVSECKLLEAIVLVEGGENPHMEFPELTSLTLRGLPALISFCIIKETSYIDTSTLFQNQVSCPKLENIVISHAKKLMMIWNENYDVPNSFWKLKNVSITGCEKLTTIFPVNLSRNLYNLKMLEVRNCSLLTSIFTVMRQDNKQLQLRMSFQLISINLVQLPKLEYVCVGFGLQALKEKLEEERKKEALEKTLEEERKKEALKKKLEEKRMVDAWKEKLEEERKKEALKEKLEEERKKEALKEKLEEERKKEALKEILEEERKKEALKKKLKGKILVDELDMLEEKRNKRWERLKAIEQDKRVDDADNFPEYFQRVMQKIQPKAEGSSSEDEGSNIKDEDPFSEYILRATKIRPKAEGRNIEDEGSNIKDADSFSEYIQRAKKKFLAFDKGRERW</sequence>
<dbReference type="InterPro" id="IPR050905">
    <property type="entry name" value="Plant_NBS-LRR"/>
</dbReference>
<dbReference type="Gene3D" id="1.10.8.430">
    <property type="entry name" value="Helical domain of apoptotic protease-activating factors"/>
    <property type="match status" value="1"/>
</dbReference>
<comment type="similarity">
    <text evidence="1">Belongs to the disease resistance NB-LRR family.</text>
</comment>
<keyword evidence="2" id="KW-0547">Nucleotide-binding</keyword>
<dbReference type="InterPro" id="IPR002182">
    <property type="entry name" value="NB-ARC"/>
</dbReference>
<evidence type="ECO:0008006" key="11">
    <source>
        <dbReference type="Google" id="ProtNLM"/>
    </source>
</evidence>
<dbReference type="InterPro" id="IPR057135">
    <property type="entry name" value="At4g27190-like_LRR"/>
</dbReference>
<evidence type="ECO:0000259" key="7">
    <source>
        <dbReference type="Pfam" id="PF00931"/>
    </source>
</evidence>
<dbReference type="AlphaFoldDB" id="A0AAN9JVI1"/>
<dbReference type="Pfam" id="PF23247">
    <property type="entry name" value="LRR_RPS2"/>
    <property type="match status" value="2"/>
</dbReference>
<gene>
    <name evidence="9" type="ORF">VNO77_42996</name>
</gene>
<dbReference type="InterPro" id="IPR042197">
    <property type="entry name" value="Apaf_helical"/>
</dbReference>
<feature type="domain" description="Disease resistance protein At4g27190-like leucine-rich repeats" evidence="8">
    <location>
        <begin position="695"/>
        <end position="817"/>
    </location>
</feature>
<dbReference type="PRINTS" id="PR00364">
    <property type="entry name" value="DISEASERSIST"/>
</dbReference>
<reference evidence="9 10" key="1">
    <citation type="submission" date="2024-01" db="EMBL/GenBank/DDBJ databases">
        <title>The genomes of 5 underutilized Papilionoideae crops provide insights into root nodulation and disease resistanc.</title>
        <authorList>
            <person name="Jiang F."/>
        </authorList>
    </citation>
    <scope>NUCLEOTIDE SEQUENCE [LARGE SCALE GENOMIC DNA]</scope>
    <source>
        <strain evidence="9">LVBAO_FW01</strain>
        <tissue evidence="9">Leaves</tissue>
    </source>
</reference>
<evidence type="ECO:0000256" key="4">
    <source>
        <dbReference type="ARBA" id="ARBA00022840"/>
    </source>
</evidence>
<evidence type="ECO:0000256" key="2">
    <source>
        <dbReference type="ARBA" id="ARBA00022741"/>
    </source>
</evidence>
<organism evidence="9 10">
    <name type="scientific">Canavalia gladiata</name>
    <name type="common">Sword bean</name>
    <name type="synonym">Dolichos gladiatus</name>
    <dbReference type="NCBI Taxonomy" id="3824"/>
    <lineage>
        <taxon>Eukaryota</taxon>
        <taxon>Viridiplantae</taxon>
        <taxon>Streptophyta</taxon>
        <taxon>Embryophyta</taxon>
        <taxon>Tracheophyta</taxon>
        <taxon>Spermatophyta</taxon>
        <taxon>Magnoliopsida</taxon>
        <taxon>eudicotyledons</taxon>
        <taxon>Gunneridae</taxon>
        <taxon>Pentapetalae</taxon>
        <taxon>rosids</taxon>
        <taxon>fabids</taxon>
        <taxon>Fabales</taxon>
        <taxon>Fabaceae</taxon>
        <taxon>Papilionoideae</taxon>
        <taxon>50 kb inversion clade</taxon>
        <taxon>NPAAA clade</taxon>
        <taxon>indigoferoid/millettioid clade</taxon>
        <taxon>Phaseoleae</taxon>
        <taxon>Canavalia</taxon>
    </lineage>
</organism>
<evidence type="ECO:0000256" key="5">
    <source>
        <dbReference type="SAM" id="Coils"/>
    </source>
</evidence>
<name>A0AAN9JVI1_CANGL</name>
<keyword evidence="5" id="KW-0175">Coiled coil</keyword>
<dbReference type="Gene3D" id="3.80.10.10">
    <property type="entry name" value="Ribonuclease Inhibitor"/>
    <property type="match status" value="2"/>
</dbReference>
<evidence type="ECO:0000256" key="3">
    <source>
        <dbReference type="ARBA" id="ARBA00022821"/>
    </source>
</evidence>
<dbReference type="SUPFAM" id="SSF52058">
    <property type="entry name" value="L domain-like"/>
    <property type="match status" value="1"/>
</dbReference>
<dbReference type="Proteomes" id="UP001367508">
    <property type="component" value="Unassembled WGS sequence"/>
</dbReference>
<evidence type="ECO:0000256" key="1">
    <source>
        <dbReference type="ARBA" id="ARBA00008894"/>
    </source>
</evidence>
<dbReference type="GO" id="GO:0006952">
    <property type="term" value="P:defense response"/>
    <property type="evidence" value="ECO:0007669"/>
    <property type="project" value="UniProtKB-KW"/>
</dbReference>
<dbReference type="InterPro" id="IPR032675">
    <property type="entry name" value="LRR_dom_sf"/>
</dbReference>
<evidence type="ECO:0000256" key="6">
    <source>
        <dbReference type="SAM" id="MobiDB-lite"/>
    </source>
</evidence>
<evidence type="ECO:0000313" key="9">
    <source>
        <dbReference type="EMBL" id="KAK7305096.1"/>
    </source>
</evidence>
<feature type="domain" description="Disease resistance protein At4g27190-like leucine-rich repeats" evidence="8">
    <location>
        <begin position="878"/>
        <end position="978"/>
    </location>
</feature>